<keyword evidence="6" id="KW-0233">DNA recombination</keyword>
<evidence type="ECO:0000256" key="2">
    <source>
        <dbReference type="ARBA" id="ARBA00008857"/>
    </source>
</evidence>
<evidence type="ECO:0000313" key="13">
    <source>
        <dbReference type="Proteomes" id="UP000032427"/>
    </source>
</evidence>
<keyword evidence="13" id="KW-1185">Reference proteome</keyword>
<dbReference type="Pfam" id="PF13495">
    <property type="entry name" value="Phage_int_SAM_4"/>
    <property type="match status" value="1"/>
</dbReference>
<comment type="similarity">
    <text evidence="2">Belongs to the 'phage' integrase family.</text>
</comment>
<dbReference type="Pfam" id="PF00589">
    <property type="entry name" value="Phage_integrase"/>
    <property type="match status" value="1"/>
</dbReference>
<dbReference type="InterPro" id="IPR011010">
    <property type="entry name" value="DNA_brk_join_enz"/>
</dbReference>
<evidence type="ECO:0000256" key="8">
    <source>
        <dbReference type="ARBA" id="ARBA00038613"/>
    </source>
</evidence>
<evidence type="ECO:0000256" key="6">
    <source>
        <dbReference type="ARBA" id="ARBA00023172"/>
    </source>
</evidence>
<comment type="function">
    <text evidence="7">Site-specific tyrosine recombinase, which acts by catalyzing the cutting and rejoining of the recombining DNA molecules. The XerC-XerD complex is essential to convert dimers of the bacterial chromosome into monomers to permit their segregation at cell division. It also contributes to the segregational stability of plasmids.</text>
</comment>
<dbReference type="PROSITE" id="PS51898">
    <property type="entry name" value="TYR_RECOMBINASE"/>
    <property type="match status" value="1"/>
</dbReference>
<dbReference type="AlphaFoldDB" id="A0A090IP00"/>
<evidence type="ECO:0000313" key="12">
    <source>
        <dbReference type="EMBL" id="CED71048.1"/>
    </source>
</evidence>
<evidence type="ECO:0000259" key="10">
    <source>
        <dbReference type="PROSITE" id="PS51898"/>
    </source>
</evidence>
<dbReference type="PANTHER" id="PTHR30349">
    <property type="entry name" value="PHAGE INTEGRASE-RELATED"/>
    <property type="match status" value="1"/>
</dbReference>
<evidence type="ECO:0000256" key="3">
    <source>
        <dbReference type="ARBA" id="ARBA00022490"/>
    </source>
</evidence>
<dbReference type="SUPFAM" id="SSF56349">
    <property type="entry name" value="DNA breaking-rejoining enzymes"/>
    <property type="match status" value="1"/>
</dbReference>
<dbReference type="PROSITE" id="PS51900">
    <property type="entry name" value="CB"/>
    <property type="match status" value="1"/>
</dbReference>
<dbReference type="InterPro" id="IPR010998">
    <property type="entry name" value="Integrase_recombinase_N"/>
</dbReference>
<dbReference type="HOGENOM" id="CLU_027562_37_0_6"/>
<dbReference type="InterPro" id="IPR011946">
    <property type="entry name" value="Integrase_integron-type"/>
</dbReference>
<dbReference type="InterPro" id="IPR013762">
    <property type="entry name" value="Integrase-like_cat_sf"/>
</dbReference>
<dbReference type="Gene3D" id="1.10.150.130">
    <property type="match status" value="1"/>
</dbReference>
<dbReference type="PATRIC" id="fig|80852.17.peg.968"/>
<dbReference type="PANTHER" id="PTHR30349:SF64">
    <property type="entry name" value="PROPHAGE INTEGRASE INTD-RELATED"/>
    <property type="match status" value="1"/>
</dbReference>
<feature type="domain" description="Tyr recombinase" evidence="10">
    <location>
        <begin position="104"/>
        <end position="321"/>
    </location>
</feature>
<keyword evidence="5 9" id="KW-0238">DNA-binding</keyword>
<evidence type="ECO:0000256" key="4">
    <source>
        <dbReference type="ARBA" id="ARBA00022908"/>
    </source>
</evidence>
<dbReference type="Proteomes" id="UP000032427">
    <property type="component" value="Chromosome 1"/>
</dbReference>
<proteinExistence type="inferred from homology"/>
<evidence type="ECO:0000256" key="7">
    <source>
        <dbReference type="ARBA" id="ARBA00037721"/>
    </source>
</evidence>
<sequence length="323" mass="37184">MMPVKSPFLKSIEDFMSARHYAKSTISAYLYWVKQYIYFHNKTHPKLLGSDAVEAFLSHLVIDKNVASKTQSQALNALVFLYKQILEQPIDIDIRFKKSNKDRKLPTVLTRNEVSQLLSQVSPDFLLQVQLMYGSGLRVTECLRLRYQDIDFQYLALRIWQGKGNKHRVVTLAKELVPILRHQQQTVRSYWKQDLNNPHFSGVQLNSALAKKYPNAPRELGWQFLFPSQKLSSDPKTGEIQRHHIHVKSLQRAVKQAKQKAYLEKQVSCHTLRHSFATHLLESGADIRTVQEQLGHSDVKTTQIYTHVLQSGANGVRSPLSNL</sequence>
<dbReference type="KEGG" id="awd:AWOD_I_0955"/>
<reference evidence="13" key="1">
    <citation type="submission" date="2014-09" db="EMBL/GenBank/DDBJ databases">
        <authorList>
            <person name="Hjerde E."/>
        </authorList>
    </citation>
    <scope>NUCLEOTIDE SEQUENCE [LARGE SCALE GENOMIC DNA]</scope>
    <source>
        <strain evidence="13">06/09/139</strain>
    </source>
</reference>
<dbReference type="GO" id="GO:0003677">
    <property type="term" value="F:DNA binding"/>
    <property type="evidence" value="ECO:0007669"/>
    <property type="project" value="UniProtKB-UniRule"/>
</dbReference>
<keyword evidence="4" id="KW-0229">DNA integration</keyword>
<dbReference type="EMBL" id="LN554846">
    <property type="protein sequence ID" value="CED71048.1"/>
    <property type="molecule type" value="Genomic_DNA"/>
</dbReference>
<feature type="domain" description="Core-binding (CB)" evidence="11">
    <location>
        <begin position="1"/>
        <end position="86"/>
    </location>
</feature>
<organism evidence="12 13">
    <name type="scientific">Aliivibrio wodanis</name>
    <dbReference type="NCBI Taxonomy" id="80852"/>
    <lineage>
        <taxon>Bacteria</taxon>
        <taxon>Pseudomonadati</taxon>
        <taxon>Pseudomonadota</taxon>
        <taxon>Gammaproteobacteria</taxon>
        <taxon>Vibrionales</taxon>
        <taxon>Vibrionaceae</taxon>
        <taxon>Aliivibrio</taxon>
    </lineage>
</organism>
<dbReference type="STRING" id="80852.AWOD_I_0955"/>
<evidence type="ECO:0000259" key="11">
    <source>
        <dbReference type="PROSITE" id="PS51900"/>
    </source>
</evidence>
<comment type="subunit">
    <text evidence="8">Forms a cyclic heterotetrameric complex composed of two molecules of XerC and two molecules of XerD.</text>
</comment>
<dbReference type="InterPro" id="IPR002104">
    <property type="entry name" value="Integrase_catalytic"/>
</dbReference>
<dbReference type="FunFam" id="1.10.443.10:FF:000007">
    <property type="entry name" value="Tyrosine recombinase XerC"/>
    <property type="match status" value="1"/>
</dbReference>
<dbReference type="InterPro" id="IPR050090">
    <property type="entry name" value="Tyrosine_recombinase_XerCD"/>
</dbReference>
<dbReference type="GO" id="GO:0015074">
    <property type="term" value="P:DNA integration"/>
    <property type="evidence" value="ECO:0007669"/>
    <property type="project" value="UniProtKB-KW"/>
</dbReference>
<keyword evidence="3" id="KW-0963">Cytoplasm</keyword>
<evidence type="ECO:0000256" key="9">
    <source>
        <dbReference type="PROSITE-ProRule" id="PRU01248"/>
    </source>
</evidence>
<dbReference type="NCBIfam" id="TIGR02249">
    <property type="entry name" value="integrase_gron"/>
    <property type="match status" value="1"/>
</dbReference>
<dbReference type="InterPro" id="IPR004107">
    <property type="entry name" value="Integrase_SAM-like_N"/>
</dbReference>
<dbReference type="GO" id="GO:0005737">
    <property type="term" value="C:cytoplasm"/>
    <property type="evidence" value="ECO:0007669"/>
    <property type="project" value="UniProtKB-SubCell"/>
</dbReference>
<dbReference type="GO" id="GO:0006310">
    <property type="term" value="P:DNA recombination"/>
    <property type="evidence" value="ECO:0007669"/>
    <property type="project" value="UniProtKB-KW"/>
</dbReference>
<dbReference type="InterPro" id="IPR044068">
    <property type="entry name" value="CB"/>
</dbReference>
<name>A0A090IP00_9GAMM</name>
<dbReference type="Gene3D" id="1.10.443.10">
    <property type="entry name" value="Intergrase catalytic core"/>
    <property type="match status" value="1"/>
</dbReference>
<comment type="subcellular location">
    <subcellularLocation>
        <location evidence="1">Cytoplasm</location>
    </subcellularLocation>
</comment>
<evidence type="ECO:0000256" key="5">
    <source>
        <dbReference type="ARBA" id="ARBA00023125"/>
    </source>
</evidence>
<evidence type="ECO:0000256" key="1">
    <source>
        <dbReference type="ARBA" id="ARBA00004496"/>
    </source>
</evidence>
<accession>A0A090IP00</accession>
<protein>
    <submittedName>
        <fullName evidence="12">Site-specific recombinase IntI</fullName>
    </submittedName>
</protein>
<gene>
    <name evidence="12" type="primary">intI</name>
    <name evidence="12" type="ORF">AWOD_I_0955</name>
</gene>